<evidence type="ECO:0000256" key="1">
    <source>
        <dbReference type="ARBA" id="ARBA00004651"/>
    </source>
</evidence>
<comment type="caution">
    <text evidence="10">Lacks conserved residue(s) required for the propagation of feature annotation.</text>
</comment>
<evidence type="ECO:0000256" key="9">
    <source>
        <dbReference type="ARBA" id="ARBA00023224"/>
    </source>
</evidence>
<proteinExistence type="inferred from homology"/>
<dbReference type="EMBL" id="CAXAJV020001288">
    <property type="protein sequence ID" value="CAL7937531.1"/>
    <property type="molecule type" value="Genomic_DNA"/>
</dbReference>
<dbReference type="PANTHER" id="PTHR21137">
    <property type="entry name" value="ODORANT RECEPTOR"/>
    <property type="match status" value="1"/>
</dbReference>
<accession>A0ABP1ND90</accession>
<evidence type="ECO:0000256" key="7">
    <source>
        <dbReference type="ARBA" id="ARBA00023136"/>
    </source>
</evidence>
<protein>
    <recommendedName>
        <fullName evidence="10">Odorant receptor</fullName>
    </recommendedName>
</protein>
<feature type="transmembrane region" description="Helical" evidence="10">
    <location>
        <begin position="302"/>
        <end position="320"/>
    </location>
</feature>
<evidence type="ECO:0000313" key="12">
    <source>
        <dbReference type="Proteomes" id="UP001642520"/>
    </source>
</evidence>
<feature type="transmembrane region" description="Helical" evidence="10">
    <location>
        <begin position="38"/>
        <end position="61"/>
    </location>
</feature>
<evidence type="ECO:0000256" key="8">
    <source>
        <dbReference type="ARBA" id="ARBA00023170"/>
    </source>
</evidence>
<evidence type="ECO:0000256" key="2">
    <source>
        <dbReference type="ARBA" id="ARBA00022475"/>
    </source>
</evidence>
<evidence type="ECO:0000313" key="11">
    <source>
        <dbReference type="EMBL" id="CAL7937531.1"/>
    </source>
</evidence>
<dbReference type="PANTHER" id="PTHR21137:SF3">
    <property type="entry name" value="ODORANT RECEPTOR 30A-RELATED"/>
    <property type="match status" value="1"/>
</dbReference>
<evidence type="ECO:0000256" key="3">
    <source>
        <dbReference type="ARBA" id="ARBA00022606"/>
    </source>
</evidence>
<comment type="similarity">
    <text evidence="10">Belongs to the insect chemoreceptor superfamily. Heteromeric odorant receptor channel (TC 1.A.69) family.</text>
</comment>
<evidence type="ECO:0000256" key="6">
    <source>
        <dbReference type="ARBA" id="ARBA00022989"/>
    </source>
</evidence>
<keyword evidence="3 10" id="KW-0716">Sensory transduction</keyword>
<keyword evidence="8 10" id="KW-0675">Receptor</keyword>
<name>A0ABP1ND90_XYLVO</name>
<sequence>MSSKKKKDLSITVMSFYMKIVGFWLASDKAERSLRKFAMIYTVIALLIAIVVEARDIYFSWGDFSEFIYILCNVVDVCLVLYKILICFLHKKELLNLIQYAKTHFWHTNYDPREQMIMDSCKYTCTLLVCTFTFFIQGTIISYIVRPIAANVGKNESDRVLPFNLWLDLPVSFSPYFEIVFVIQVLSLNHVGVCYLCFDNFLCILNLHTASQFRILQYRFANLGGRNGQECYKIQKKPSYSTDKYARFKNIVEQHQALIEYCRRIEDVFTLIVLGQMLIFSLLICLNGYMILMDDAPLTKRLMFGFHIMGSMCQLLMFTYSCDCLTQESMNVANAVYGSLWPSLPMDKSGWMLRRDMTFVILRSNMPCCLTAGGFFVVSLETYTGILSTAVSYFTLLRNHVEVAVNG</sequence>
<feature type="transmembrane region" description="Helical" evidence="10">
    <location>
        <begin position="176"/>
        <end position="198"/>
    </location>
</feature>
<reference evidence="11 12" key="1">
    <citation type="submission" date="2024-08" db="EMBL/GenBank/DDBJ databases">
        <authorList>
            <person name="Will J Nash"/>
            <person name="Angela Man"/>
            <person name="Seanna McTaggart"/>
            <person name="Kendall Baker"/>
            <person name="Tom Barker"/>
            <person name="Leah Catchpole"/>
            <person name="Alex Durrant"/>
            <person name="Karim Gharbi"/>
            <person name="Naomi Irish"/>
            <person name="Gemy Kaithakottil"/>
            <person name="Debby Ku"/>
            <person name="Aaliyah Providence"/>
            <person name="Felix Shaw"/>
            <person name="David Swarbreck"/>
            <person name="Chris Watkins"/>
            <person name="Ann M. McCartney"/>
            <person name="Giulio Formenti"/>
            <person name="Alice Mouton"/>
            <person name="Noel Vella"/>
            <person name="Bjorn M von Reumont"/>
            <person name="Adriana Vella"/>
            <person name="Wilfried Haerty"/>
        </authorList>
    </citation>
    <scope>NUCLEOTIDE SEQUENCE [LARGE SCALE GENOMIC DNA]</scope>
</reference>
<comment type="caution">
    <text evidence="11">The sequence shown here is derived from an EMBL/GenBank/DDBJ whole genome shotgun (WGS) entry which is preliminary data.</text>
</comment>
<evidence type="ECO:0000256" key="5">
    <source>
        <dbReference type="ARBA" id="ARBA00022725"/>
    </source>
</evidence>
<keyword evidence="7 10" id="KW-0472">Membrane</keyword>
<dbReference type="InterPro" id="IPR004117">
    <property type="entry name" value="7tm6_olfct_rcpt"/>
</dbReference>
<evidence type="ECO:0000256" key="10">
    <source>
        <dbReference type="RuleBase" id="RU351113"/>
    </source>
</evidence>
<dbReference type="Pfam" id="PF02949">
    <property type="entry name" value="7tm_6"/>
    <property type="match status" value="1"/>
</dbReference>
<keyword evidence="2" id="KW-1003">Cell membrane</keyword>
<feature type="transmembrane region" description="Helical" evidence="10">
    <location>
        <begin position="67"/>
        <end position="89"/>
    </location>
</feature>
<feature type="transmembrane region" description="Helical" evidence="10">
    <location>
        <begin position="268"/>
        <end position="290"/>
    </location>
</feature>
<keyword evidence="4 10" id="KW-0812">Transmembrane</keyword>
<evidence type="ECO:0000256" key="4">
    <source>
        <dbReference type="ARBA" id="ARBA00022692"/>
    </source>
</evidence>
<dbReference type="Proteomes" id="UP001642520">
    <property type="component" value="Unassembled WGS sequence"/>
</dbReference>
<keyword evidence="12" id="KW-1185">Reference proteome</keyword>
<keyword evidence="5 10" id="KW-0552">Olfaction</keyword>
<keyword evidence="6 10" id="KW-1133">Transmembrane helix</keyword>
<gene>
    <name evidence="11" type="ORF">XYLVIOL_LOCUS2767</name>
</gene>
<keyword evidence="9 10" id="KW-0807">Transducer</keyword>
<feature type="transmembrane region" description="Helical" evidence="10">
    <location>
        <begin position="123"/>
        <end position="145"/>
    </location>
</feature>
<comment type="subcellular location">
    <subcellularLocation>
        <location evidence="1 10">Cell membrane</location>
        <topology evidence="1 10">Multi-pass membrane protein</topology>
    </subcellularLocation>
</comment>
<organism evidence="11 12">
    <name type="scientific">Xylocopa violacea</name>
    <name type="common">Violet carpenter bee</name>
    <name type="synonym">Apis violacea</name>
    <dbReference type="NCBI Taxonomy" id="135666"/>
    <lineage>
        <taxon>Eukaryota</taxon>
        <taxon>Metazoa</taxon>
        <taxon>Ecdysozoa</taxon>
        <taxon>Arthropoda</taxon>
        <taxon>Hexapoda</taxon>
        <taxon>Insecta</taxon>
        <taxon>Pterygota</taxon>
        <taxon>Neoptera</taxon>
        <taxon>Endopterygota</taxon>
        <taxon>Hymenoptera</taxon>
        <taxon>Apocrita</taxon>
        <taxon>Aculeata</taxon>
        <taxon>Apoidea</taxon>
        <taxon>Anthophila</taxon>
        <taxon>Apidae</taxon>
        <taxon>Xylocopa</taxon>
        <taxon>Xylocopa</taxon>
    </lineage>
</organism>